<sequence>MARNIAVTAIRMAASTKRLASNLWIDKFADRPGKPGLFAFRRAFYVVPFDRSAFVADKQGEIFNPVT</sequence>
<proteinExistence type="predicted"/>
<gene>
    <name evidence="1" type="ORF">BALG_03120</name>
</gene>
<name>A0A0E1X964_9HYPH</name>
<dbReference type="GeneID" id="93015045"/>
<accession>A0A0E1X964</accession>
<dbReference type="RefSeq" id="WP_002967913.1">
    <property type="nucleotide sequence ID" value="NZ_EQ999542.1"/>
</dbReference>
<reference evidence="1" key="1">
    <citation type="submission" date="2009-01" db="EMBL/GenBank/DDBJ databases">
        <title>The Genome Sequence of Brucella pinnipedialis M292/94/1.</title>
        <authorList>
            <consortium name="The Broad Institute Genome Sequencing Platform"/>
            <person name="Ward D."/>
            <person name="Young S.K."/>
            <person name="Kodira C.D."/>
            <person name="Zeng Q."/>
            <person name="Koehrsen M."/>
            <person name="Alvarado L."/>
            <person name="Berlin A."/>
            <person name="Borenstein D."/>
            <person name="Chen Z."/>
            <person name="Engels R."/>
            <person name="Freedman E."/>
            <person name="Gellesch M."/>
            <person name="Goldberg J."/>
            <person name="Griggs A."/>
            <person name="Gujja S."/>
            <person name="Heiman D."/>
            <person name="Hepburn T."/>
            <person name="Howarth C."/>
            <person name="Jen D."/>
            <person name="Larson L."/>
            <person name="Lewis B."/>
            <person name="Mehta T."/>
            <person name="Park D."/>
            <person name="Pearson M."/>
            <person name="Roberts A."/>
            <person name="Saif S."/>
            <person name="Shea T."/>
            <person name="Shenoy N."/>
            <person name="Sisk P."/>
            <person name="Stolte C."/>
            <person name="Sykes S."/>
            <person name="Walk T."/>
            <person name="White J."/>
            <person name="Yandava C."/>
            <person name="Whatmore A.M."/>
            <person name="Perrett L.L."/>
            <person name="O'Callaghan D."/>
            <person name="Nusbaum C."/>
            <person name="Galagan J."/>
            <person name="Birren B."/>
        </authorList>
    </citation>
    <scope>NUCLEOTIDE SEQUENCE [LARGE SCALE GENOMIC DNA]</scope>
    <source>
        <strain evidence="1">M292/94/1</strain>
    </source>
</reference>
<dbReference type="Proteomes" id="UP000004659">
    <property type="component" value="Unassembled WGS sequence"/>
</dbReference>
<dbReference type="EMBL" id="EQ999542">
    <property type="protein sequence ID" value="EEZ29777.1"/>
    <property type="molecule type" value="Genomic_DNA"/>
</dbReference>
<protein>
    <submittedName>
        <fullName evidence="1">Uncharacterized protein</fullName>
    </submittedName>
</protein>
<dbReference type="AlphaFoldDB" id="A0A0E1X964"/>
<organism evidence="1">
    <name type="scientific">Brucella pinnipedialis M292/94/1</name>
    <dbReference type="NCBI Taxonomy" id="520462"/>
    <lineage>
        <taxon>Bacteria</taxon>
        <taxon>Pseudomonadati</taxon>
        <taxon>Pseudomonadota</taxon>
        <taxon>Alphaproteobacteria</taxon>
        <taxon>Hyphomicrobiales</taxon>
        <taxon>Brucellaceae</taxon>
        <taxon>Brucella/Ochrobactrum group</taxon>
        <taxon>Brucella</taxon>
    </lineage>
</organism>
<evidence type="ECO:0000313" key="1">
    <source>
        <dbReference type="EMBL" id="EEZ29777.1"/>
    </source>
</evidence>
<dbReference type="HOGENOM" id="CLU_3005182_0_0_5"/>